<dbReference type="Pfam" id="PF03080">
    <property type="entry name" value="Neprosin"/>
    <property type="match status" value="2"/>
</dbReference>
<dbReference type="EMBL" id="JAAMPI010000904">
    <property type="protein sequence ID" value="KAF4627827.1"/>
    <property type="molecule type" value="Genomic_DNA"/>
</dbReference>
<keyword evidence="4" id="KW-1185">Reference proteome</keyword>
<feature type="compositionally biased region" description="Pro residues" evidence="1">
    <location>
        <begin position="94"/>
        <end position="104"/>
    </location>
</feature>
<feature type="domain" description="Neprosin PEP catalytic" evidence="2">
    <location>
        <begin position="158"/>
        <end position="389"/>
    </location>
</feature>
<dbReference type="Proteomes" id="UP000566819">
    <property type="component" value="Unassembled WGS sequence"/>
</dbReference>
<gene>
    <name evidence="3" type="ORF">G7Y89_g10333</name>
</gene>
<name>A0A8H4RCZ5_9HELO</name>
<dbReference type="PANTHER" id="PTHR31589:SF110">
    <property type="entry name" value="PROTEIN, PUTATIVE (DUF239)-RELATED"/>
    <property type="match status" value="1"/>
</dbReference>
<proteinExistence type="predicted"/>
<dbReference type="InterPro" id="IPR053168">
    <property type="entry name" value="Glutamic_endopeptidase"/>
</dbReference>
<comment type="caution">
    <text evidence="3">The sequence shown here is derived from an EMBL/GenBank/DDBJ whole genome shotgun (WGS) entry which is preliminary data.</text>
</comment>
<dbReference type="PANTHER" id="PTHR31589">
    <property type="entry name" value="PROTEIN, PUTATIVE (DUF239)-RELATED-RELATED"/>
    <property type="match status" value="1"/>
</dbReference>
<sequence length="393" mass="42715">MRGFPTQLLNEPSILNRTYWVYTMSLNSLKKLLLVSLLSTLSIGTTSKPITSPKAQYAEYTIRERATLDIKKTTVTDSQIIDWISIESQGNIAEPPPPLAPLTPDPTKETSRPLSELELPGVEIGPPGTVPVPRINLTYLAKAASKQLPRSTPSTGQSKRQYSGDHWYVSSDQPVNNIGGSAVFSLFNAYVENPGDFSLLQTAVTRSTTNGLQTLEAGWINYPNQVSQPHLFTYYTTNGYSAGGGWPSVDGGTQYEMQLGYQLSGGNWWLWVINRWVGYYPASLYSANQANPSATLEAGSDTIYYYGEIYQSEGPLTTTDMGSGEFAGTGFGHAGYIHNMDYVDTNSTAQYYTAGFGDSDSSRYNADPFPESGTTWGSYTYLGGPGAGEVVGG</sequence>
<evidence type="ECO:0000256" key="1">
    <source>
        <dbReference type="SAM" id="MobiDB-lite"/>
    </source>
</evidence>
<protein>
    <recommendedName>
        <fullName evidence="2">Neprosin PEP catalytic domain-containing protein</fullName>
    </recommendedName>
</protein>
<evidence type="ECO:0000313" key="4">
    <source>
        <dbReference type="Proteomes" id="UP000566819"/>
    </source>
</evidence>
<reference evidence="3 4" key="1">
    <citation type="submission" date="2020-03" db="EMBL/GenBank/DDBJ databases">
        <title>Draft Genome Sequence of Cudoniella acicularis.</title>
        <authorList>
            <person name="Buettner E."/>
            <person name="Kellner H."/>
        </authorList>
    </citation>
    <scope>NUCLEOTIDE SEQUENCE [LARGE SCALE GENOMIC DNA]</scope>
    <source>
        <strain evidence="3 4">DSM 108380</strain>
    </source>
</reference>
<feature type="region of interest" description="Disordered" evidence="1">
    <location>
        <begin position="91"/>
        <end position="113"/>
    </location>
</feature>
<accession>A0A8H4RCZ5</accession>
<dbReference type="PROSITE" id="PS52045">
    <property type="entry name" value="NEPROSIN_PEP_CD"/>
    <property type="match status" value="1"/>
</dbReference>
<dbReference type="AlphaFoldDB" id="A0A8H4RCZ5"/>
<dbReference type="OrthoDB" id="1858978at2759"/>
<organism evidence="3 4">
    <name type="scientific">Cudoniella acicularis</name>
    <dbReference type="NCBI Taxonomy" id="354080"/>
    <lineage>
        <taxon>Eukaryota</taxon>
        <taxon>Fungi</taxon>
        <taxon>Dikarya</taxon>
        <taxon>Ascomycota</taxon>
        <taxon>Pezizomycotina</taxon>
        <taxon>Leotiomycetes</taxon>
        <taxon>Helotiales</taxon>
        <taxon>Tricladiaceae</taxon>
        <taxon>Cudoniella</taxon>
    </lineage>
</organism>
<dbReference type="InterPro" id="IPR004314">
    <property type="entry name" value="Neprosin"/>
</dbReference>
<evidence type="ECO:0000313" key="3">
    <source>
        <dbReference type="EMBL" id="KAF4627827.1"/>
    </source>
</evidence>
<evidence type="ECO:0000259" key="2">
    <source>
        <dbReference type="PROSITE" id="PS52045"/>
    </source>
</evidence>